<organism evidence="2 3">
    <name type="scientific">Rubripirellula lacrimiformis</name>
    <dbReference type="NCBI Taxonomy" id="1930273"/>
    <lineage>
        <taxon>Bacteria</taxon>
        <taxon>Pseudomonadati</taxon>
        <taxon>Planctomycetota</taxon>
        <taxon>Planctomycetia</taxon>
        <taxon>Pirellulales</taxon>
        <taxon>Pirellulaceae</taxon>
        <taxon>Rubripirellula</taxon>
    </lineage>
</organism>
<evidence type="ECO:0000259" key="1">
    <source>
        <dbReference type="Pfam" id="PF08885"/>
    </source>
</evidence>
<dbReference type="AlphaFoldDB" id="A0A517NIR9"/>
<evidence type="ECO:0000313" key="2">
    <source>
        <dbReference type="EMBL" id="QDT07030.1"/>
    </source>
</evidence>
<sequence>MPTPRHEVQGPVLPTGTHAAISGREALRRAMSNRFRKFMYVDGNQIENAGNRIREDDIVNASVNPKFQLSRGAKVFTIGSCFARNVEDKLISHGVNVASRGFSLPREYYYKPSMHGPRTALNKYSPHSIAFELDRVISGRSLENDGFVQVDDSLWYDPHCSQVVPRPLEDCREVRAKVAGVTREIEDCDFVFVTLGLTETWIDNELNVPVNLPPKPNLLKRFPDRFGFSNATYPSVVEALESTIDLVCKQCNREMKFIFTVSPVPLQTTYSDVDVILANTYSKSVLRAACGHLSAMHDNVDYFPSFEMLMYSNRRLVWREDEVHIKNSAVGTVIQRFANSYLED</sequence>
<gene>
    <name evidence="2" type="ORF">K227x_54550</name>
</gene>
<dbReference type="InterPro" id="IPR014982">
    <property type="entry name" value="GSCFA"/>
</dbReference>
<dbReference type="Proteomes" id="UP000318538">
    <property type="component" value="Chromosome"/>
</dbReference>
<reference evidence="2 3" key="1">
    <citation type="submission" date="2019-02" db="EMBL/GenBank/DDBJ databases">
        <title>Deep-cultivation of Planctomycetes and their phenomic and genomic characterization uncovers novel biology.</title>
        <authorList>
            <person name="Wiegand S."/>
            <person name="Jogler M."/>
            <person name="Boedeker C."/>
            <person name="Pinto D."/>
            <person name="Vollmers J."/>
            <person name="Rivas-Marin E."/>
            <person name="Kohn T."/>
            <person name="Peeters S.H."/>
            <person name="Heuer A."/>
            <person name="Rast P."/>
            <person name="Oberbeckmann S."/>
            <person name="Bunk B."/>
            <person name="Jeske O."/>
            <person name="Meyerdierks A."/>
            <person name="Storesund J.E."/>
            <person name="Kallscheuer N."/>
            <person name="Luecker S."/>
            <person name="Lage O.M."/>
            <person name="Pohl T."/>
            <person name="Merkel B.J."/>
            <person name="Hornburger P."/>
            <person name="Mueller R.-W."/>
            <person name="Bruemmer F."/>
            <person name="Labrenz M."/>
            <person name="Spormann A.M."/>
            <person name="Op den Camp H."/>
            <person name="Overmann J."/>
            <person name="Amann R."/>
            <person name="Jetten M.S.M."/>
            <person name="Mascher T."/>
            <person name="Medema M.H."/>
            <person name="Devos D.P."/>
            <person name="Kaster A.-K."/>
            <person name="Ovreas L."/>
            <person name="Rohde M."/>
            <person name="Galperin M.Y."/>
            <person name="Jogler C."/>
        </authorList>
    </citation>
    <scope>NUCLEOTIDE SEQUENCE [LARGE SCALE GENOMIC DNA]</scope>
    <source>
        <strain evidence="2 3">K22_7</strain>
    </source>
</reference>
<dbReference type="Pfam" id="PF08885">
    <property type="entry name" value="GSCFA"/>
    <property type="match status" value="1"/>
</dbReference>
<dbReference type="RefSeq" id="WP_145174487.1">
    <property type="nucleotide sequence ID" value="NZ_CP036525.1"/>
</dbReference>
<protein>
    <submittedName>
        <fullName evidence="2">GSCFA family protein</fullName>
    </submittedName>
</protein>
<feature type="domain" description="GSCFA" evidence="1">
    <location>
        <begin position="74"/>
        <end position="337"/>
    </location>
</feature>
<proteinExistence type="predicted"/>
<dbReference type="OrthoDB" id="369216at2"/>
<evidence type="ECO:0000313" key="3">
    <source>
        <dbReference type="Proteomes" id="UP000318538"/>
    </source>
</evidence>
<accession>A0A517NIR9</accession>
<dbReference type="EMBL" id="CP036525">
    <property type="protein sequence ID" value="QDT07030.1"/>
    <property type="molecule type" value="Genomic_DNA"/>
</dbReference>
<keyword evidence="3" id="KW-1185">Reference proteome</keyword>
<name>A0A517NIR9_9BACT</name>
<dbReference type="KEGG" id="rlc:K227x_54550"/>